<protein>
    <recommendedName>
        <fullName evidence="5">AsmA-like C-terminal domain-containing protein</fullName>
    </recommendedName>
</protein>
<evidence type="ECO:0008006" key="5">
    <source>
        <dbReference type="Google" id="ProtNLM"/>
    </source>
</evidence>
<feature type="compositionally biased region" description="Low complexity" evidence="1">
    <location>
        <begin position="1"/>
        <end position="27"/>
    </location>
</feature>
<accession>A0AAE4YB96</accession>
<gene>
    <name evidence="3" type="ORF">GV832_05885</name>
</gene>
<evidence type="ECO:0000313" key="4">
    <source>
        <dbReference type="Proteomes" id="UP001193501"/>
    </source>
</evidence>
<sequence>MTATGKTQTAGQTAGPSGGASPAGEAPLVLEPAARVSPGRDLSRAEVPDTAPPDTAQPDTALPDAALPDRRKADLGPPGGRERRRRRRSSGLGGRLVFLFLVAALGLGLLALNGRTIPLPVWAVAEIESRLNDAIDRVLPQHAASVGGITLTVGSDWTPTLDIEDLRLLQPSGQTLLTLPESHLQLDPGSLLHGAIQPQSLRIVGARLAVRRDADGRFDLDLGSAGSAPAPRLESPAQAFALLEAAFAQPAFAHLTRIDVEALSLTLTDRATNRTWEVGDGRLSIDNRPEELAAQLAMTLVAGGETPAQAVLTAVLGKGKAEARLSAEVTQVSAPDLASGAPALAWLGVLDAPISGRLAATIGTEGVSALEGRLEIGAGALQPTPGTTPIAFDRASLGLGFDPQAGRLLLTDLSLQSQTLRLKAKGQAYMVDAQGQRETGPLSARIPAAFLGQLTISDLSVDPDGLFAAPVQFSEGAFDARLRLDPFTLDIGQFTLAEAGDTLSLKGRISASPKGWTTAIDLNLNRISRDRLLAIWPLRLVTGTRNWVRDNIRNAQLKDLTAALRLAPGQEPRAELSYSFADAELRFMPKMPQVTGADGYSTIQGRRYTLVVSKGQIRPPEGGLLDVSGTVFAVPDITLKPAVAEIGLRLRGPLTATLSLLDQPPLSYMRKAGQPVDLGTGNVDLTARISFPLIARVLQEHVTLDVRAVVRDFLSDKLIKDHRVTAPALDVHVTSTQLTIAGKGAVGQVPFDMTLSQVIPISRLTPRQASLQANLPQGVLIFPEAIPAPPTLVAGTVTLSPAAVEEFRLGLPKTAVQGEGPAEVVLTLAKGQPGRMELTSTLEGLVLAIPELGWRKGAGTAGTLKAEVTLGTVPRVDRLALSAPGLSAEGTVTLRSDGLLDLARFSRVKMGGWLDGGLDIKGNGSKLVEFAVTSGSIDMRRFPENRGGGGSGGNRIRADLASLRVTEGIRIAPFSGDFTLRGGFNGTFRGRVNGEAPITGTVVPTRNGSAVRIEADDAGAVARSAGLFASAQGGKLTLSLVPLAGSGIYDGTARIERVRVKYGSFMADLLSAISVVGLLDQLNGDGIVFDRAEAEFLLTPSVIEIRRGSAIGLSMGVSLEGRYDTGSTRFDMQGVVSPLYLLNGIGAILTRKGEGLFGFAYKLRGTAAVPDVSVNPLSILTPGMFRELFRAPAPNLGNGG</sequence>
<feature type="compositionally biased region" description="Low complexity" evidence="1">
    <location>
        <begin position="48"/>
        <end position="66"/>
    </location>
</feature>
<comment type="caution">
    <text evidence="3">The sequence shown here is derived from an EMBL/GenBank/DDBJ whole genome shotgun (WGS) entry which is preliminary data.</text>
</comment>
<keyword evidence="2" id="KW-1133">Transmembrane helix</keyword>
<feature type="region of interest" description="Disordered" evidence="1">
    <location>
        <begin position="1"/>
        <end position="88"/>
    </location>
</feature>
<keyword evidence="4" id="KW-1185">Reference proteome</keyword>
<dbReference type="Proteomes" id="UP001193501">
    <property type="component" value="Unassembled WGS sequence"/>
</dbReference>
<keyword evidence="2" id="KW-0812">Transmembrane</keyword>
<organism evidence="3 4">
    <name type="scientific">Stagnihabitans tardus</name>
    <dbReference type="NCBI Taxonomy" id="2699202"/>
    <lineage>
        <taxon>Bacteria</taxon>
        <taxon>Pseudomonadati</taxon>
        <taxon>Pseudomonadota</taxon>
        <taxon>Alphaproteobacteria</taxon>
        <taxon>Rhodobacterales</taxon>
        <taxon>Paracoccaceae</taxon>
        <taxon>Stagnihabitans</taxon>
    </lineage>
</organism>
<evidence type="ECO:0000313" key="3">
    <source>
        <dbReference type="EMBL" id="NBZ87104.1"/>
    </source>
</evidence>
<feature type="transmembrane region" description="Helical" evidence="2">
    <location>
        <begin position="92"/>
        <end position="112"/>
    </location>
</feature>
<evidence type="ECO:0000256" key="2">
    <source>
        <dbReference type="SAM" id="Phobius"/>
    </source>
</evidence>
<dbReference type="RefSeq" id="WP_168773906.1">
    <property type="nucleotide sequence ID" value="NZ_JAABNR010000004.1"/>
</dbReference>
<dbReference type="EMBL" id="JAABNR010000004">
    <property type="protein sequence ID" value="NBZ87104.1"/>
    <property type="molecule type" value="Genomic_DNA"/>
</dbReference>
<name>A0AAE4YB96_9RHOB</name>
<evidence type="ECO:0000256" key="1">
    <source>
        <dbReference type="SAM" id="MobiDB-lite"/>
    </source>
</evidence>
<reference evidence="3" key="1">
    <citation type="submission" date="2020-01" db="EMBL/GenBank/DDBJ databases">
        <authorList>
            <person name="Chen W.-M."/>
        </authorList>
    </citation>
    <scope>NUCLEOTIDE SEQUENCE</scope>
    <source>
        <strain evidence="3">CYK-10</strain>
    </source>
</reference>
<proteinExistence type="predicted"/>
<keyword evidence="2" id="KW-0472">Membrane</keyword>
<dbReference type="AlphaFoldDB" id="A0AAE4YB96"/>